<accession>A0AAN6SXW9</accession>
<evidence type="ECO:0000256" key="2">
    <source>
        <dbReference type="ARBA" id="ARBA00005546"/>
    </source>
</evidence>
<evidence type="ECO:0000256" key="6">
    <source>
        <dbReference type="ARBA" id="ARBA00023242"/>
    </source>
</evidence>
<dbReference type="GO" id="GO:0005634">
    <property type="term" value="C:nucleus"/>
    <property type="evidence" value="ECO:0007669"/>
    <property type="project" value="UniProtKB-SubCell"/>
</dbReference>
<dbReference type="Proteomes" id="UP001305647">
    <property type="component" value="Unassembled WGS sequence"/>
</dbReference>
<dbReference type="GO" id="GO:0005829">
    <property type="term" value="C:cytosol"/>
    <property type="evidence" value="ECO:0007669"/>
    <property type="project" value="TreeGrafter"/>
</dbReference>
<organism evidence="9 10">
    <name type="scientific">Parathielavia hyrcaniae</name>
    <dbReference type="NCBI Taxonomy" id="113614"/>
    <lineage>
        <taxon>Eukaryota</taxon>
        <taxon>Fungi</taxon>
        <taxon>Dikarya</taxon>
        <taxon>Ascomycota</taxon>
        <taxon>Pezizomycotina</taxon>
        <taxon>Sordariomycetes</taxon>
        <taxon>Sordariomycetidae</taxon>
        <taxon>Sordariales</taxon>
        <taxon>Chaetomiaceae</taxon>
        <taxon>Parathielavia</taxon>
    </lineage>
</organism>
<dbReference type="InterPro" id="IPR036504">
    <property type="entry name" value="CGI121/TPRKB_sf"/>
</dbReference>
<keyword evidence="5" id="KW-0819">tRNA processing</keyword>
<evidence type="ECO:0000256" key="8">
    <source>
        <dbReference type="RuleBase" id="RU004398"/>
    </source>
</evidence>
<name>A0AAN6SXW9_9PEZI</name>
<keyword evidence="6 8" id="KW-0539">Nucleus</keyword>
<dbReference type="PANTHER" id="PTHR15840:SF10">
    <property type="entry name" value="EKC_KEOPS COMPLEX SUBUNIT TPRKB"/>
    <property type="match status" value="1"/>
</dbReference>
<sequence length="208" mass="23589">MALEKLELKHVPPTYHVYGALFRDVANTDFLHKQLLSRNSEFEYAFIDASSVISRLHVLSAVYSAINVLLDGTLRTPNVHSEIVVSLNTNNNIADAYRRWGITPGKTKDLIVIKVIPPPQSPAQEQDETATTQQQQQQEAIWDHLRQHVQGIPAPLTDAELAQATDWPKVRKYYRLNGVPALDRLADERERRREMESLVVMGMALRGL</sequence>
<reference evidence="9" key="2">
    <citation type="submission" date="2023-05" db="EMBL/GenBank/DDBJ databases">
        <authorList>
            <consortium name="Lawrence Berkeley National Laboratory"/>
            <person name="Steindorff A."/>
            <person name="Hensen N."/>
            <person name="Bonometti L."/>
            <person name="Westerberg I."/>
            <person name="Brannstrom I.O."/>
            <person name="Guillou S."/>
            <person name="Cros-Aarteil S."/>
            <person name="Calhoun S."/>
            <person name="Haridas S."/>
            <person name="Kuo A."/>
            <person name="Mondo S."/>
            <person name="Pangilinan J."/>
            <person name="Riley R."/>
            <person name="Labutti K."/>
            <person name="Andreopoulos B."/>
            <person name="Lipzen A."/>
            <person name="Chen C."/>
            <person name="Yanf M."/>
            <person name="Daum C."/>
            <person name="Ng V."/>
            <person name="Clum A."/>
            <person name="Ohm R."/>
            <person name="Martin F."/>
            <person name="Silar P."/>
            <person name="Natvig D."/>
            <person name="Lalanne C."/>
            <person name="Gautier V."/>
            <person name="Ament-Velasquez S.L."/>
            <person name="Kruys A."/>
            <person name="Hutchinson M.I."/>
            <person name="Powell A.J."/>
            <person name="Barry K."/>
            <person name="Miller A.N."/>
            <person name="Grigoriev I.V."/>
            <person name="Debuchy R."/>
            <person name="Gladieux P."/>
            <person name="Thoren M.H."/>
            <person name="Johannesson H."/>
        </authorList>
    </citation>
    <scope>NUCLEOTIDE SEQUENCE</scope>
    <source>
        <strain evidence="9">CBS 757.83</strain>
    </source>
</reference>
<comment type="function">
    <text evidence="7">Component of the EKC/KEOPS complex that is required for the formation of a threonylcarbamoyl group on adenosine at position 37 (t(6)A37) in tRNAs that read codons beginning with adenine. The complex is probably involved in the transfer of the threonylcarbamoyl moiety of threonylcarbamoyl-AMP (TC-AMP) to the N6 group of A37. CGI121 acts as an allosteric effector that regulates the t(6)A activity of the complex. The EKC/KEOPS complex also promotes both telomere uncapping and telomere elongation. The complex is required for efficient recruitment of transcriptional coactivators. CGI121 is not required for tRNA modification.</text>
</comment>
<evidence type="ECO:0000313" key="9">
    <source>
        <dbReference type="EMBL" id="KAK4097423.1"/>
    </source>
</evidence>
<dbReference type="GO" id="GO:0000408">
    <property type="term" value="C:EKC/KEOPS complex"/>
    <property type="evidence" value="ECO:0007669"/>
    <property type="project" value="TreeGrafter"/>
</dbReference>
<protein>
    <recommendedName>
        <fullName evidence="4">EKC/KEOPS complex subunit CGI121</fullName>
    </recommendedName>
    <alternativeName>
        <fullName evidence="3">EKC/KEOPS complex subunit cgi121</fullName>
    </alternativeName>
</protein>
<dbReference type="GO" id="GO:0002949">
    <property type="term" value="P:tRNA threonylcarbamoyladenosine modification"/>
    <property type="evidence" value="ECO:0007669"/>
    <property type="project" value="TreeGrafter"/>
</dbReference>
<evidence type="ECO:0000256" key="5">
    <source>
        <dbReference type="ARBA" id="ARBA00022694"/>
    </source>
</evidence>
<evidence type="ECO:0000256" key="3">
    <source>
        <dbReference type="ARBA" id="ARBA00015316"/>
    </source>
</evidence>
<gene>
    <name evidence="9" type="ORF">N658DRAFT_434025</name>
</gene>
<comment type="subcellular location">
    <subcellularLocation>
        <location evidence="1">Nucleus</location>
    </subcellularLocation>
</comment>
<reference evidence="9" key="1">
    <citation type="journal article" date="2023" name="Mol. Phylogenet. Evol.">
        <title>Genome-scale phylogeny and comparative genomics of the fungal order Sordariales.</title>
        <authorList>
            <person name="Hensen N."/>
            <person name="Bonometti L."/>
            <person name="Westerberg I."/>
            <person name="Brannstrom I.O."/>
            <person name="Guillou S."/>
            <person name="Cros-Aarteil S."/>
            <person name="Calhoun S."/>
            <person name="Haridas S."/>
            <person name="Kuo A."/>
            <person name="Mondo S."/>
            <person name="Pangilinan J."/>
            <person name="Riley R."/>
            <person name="LaButti K."/>
            <person name="Andreopoulos B."/>
            <person name="Lipzen A."/>
            <person name="Chen C."/>
            <person name="Yan M."/>
            <person name="Daum C."/>
            <person name="Ng V."/>
            <person name="Clum A."/>
            <person name="Steindorff A."/>
            <person name="Ohm R.A."/>
            <person name="Martin F."/>
            <person name="Silar P."/>
            <person name="Natvig D.O."/>
            <person name="Lalanne C."/>
            <person name="Gautier V."/>
            <person name="Ament-Velasquez S.L."/>
            <person name="Kruys A."/>
            <person name="Hutchinson M.I."/>
            <person name="Powell A.J."/>
            <person name="Barry K."/>
            <person name="Miller A.N."/>
            <person name="Grigoriev I.V."/>
            <person name="Debuchy R."/>
            <person name="Gladieux P."/>
            <person name="Hiltunen Thoren M."/>
            <person name="Johannesson H."/>
        </authorList>
    </citation>
    <scope>NUCLEOTIDE SEQUENCE</scope>
    <source>
        <strain evidence="9">CBS 757.83</strain>
    </source>
</reference>
<comment type="caution">
    <text evidence="9">The sequence shown here is derived from an EMBL/GenBank/DDBJ whole genome shotgun (WGS) entry which is preliminary data.</text>
</comment>
<proteinExistence type="inferred from homology"/>
<evidence type="ECO:0000256" key="7">
    <source>
        <dbReference type="ARBA" id="ARBA00025043"/>
    </source>
</evidence>
<dbReference type="Pfam" id="PF08617">
    <property type="entry name" value="CGI-121"/>
    <property type="match status" value="1"/>
</dbReference>
<dbReference type="PANTHER" id="PTHR15840">
    <property type="entry name" value="CGI-121 FAMILY MEMBER"/>
    <property type="match status" value="1"/>
</dbReference>
<comment type="similarity">
    <text evidence="2 8">Belongs to the CGI121/TPRKB family.</text>
</comment>
<dbReference type="AlphaFoldDB" id="A0AAN6SXW9"/>
<keyword evidence="10" id="KW-1185">Reference proteome</keyword>
<dbReference type="Gene3D" id="3.30.2380.10">
    <property type="entry name" value="CGI121/TPRKB"/>
    <property type="match status" value="1"/>
</dbReference>
<evidence type="ECO:0000256" key="4">
    <source>
        <dbReference type="ARBA" id="ARBA00016009"/>
    </source>
</evidence>
<dbReference type="InterPro" id="IPR013926">
    <property type="entry name" value="CGI121/TPRKB"/>
</dbReference>
<dbReference type="SUPFAM" id="SSF143870">
    <property type="entry name" value="PF0523-like"/>
    <property type="match status" value="1"/>
</dbReference>
<dbReference type="EMBL" id="MU863675">
    <property type="protein sequence ID" value="KAK4097423.1"/>
    <property type="molecule type" value="Genomic_DNA"/>
</dbReference>
<evidence type="ECO:0000313" key="10">
    <source>
        <dbReference type="Proteomes" id="UP001305647"/>
    </source>
</evidence>
<evidence type="ECO:0000256" key="1">
    <source>
        <dbReference type="ARBA" id="ARBA00004123"/>
    </source>
</evidence>